<dbReference type="AlphaFoldDB" id="A0A7J8Y9Q6"/>
<evidence type="ECO:0000313" key="4">
    <source>
        <dbReference type="EMBL" id="MBA0696278.1"/>
    </source>
</evidence>
<dbReference type="Gene3D" id="1.25.40.10">
    <property type="entry name" value="Tetratricopeptide repeat domain"/>
    <property type="match status" value="1"/>
</dbReference>
<proteinExistence type="inferred from homology"/>
<feature type="repeat" description="PPR" evidence="3">
    <location>
        <begin position="26"/>
        <end position="60"/>
    </location>
</feature>
<protein>
    <recommendedName>
        <fullName evidence="6">Pentatricopeptide repeat-containing protein</fullName>
    </recommendedName>
</protein>
<evidence type="ECO:0000256" key="1">
    <source>
        <dbReference type="ARBA" id="ARBA00007626"/>
    </source>
</evidence>
<dbReference type="InterPro" id="IPR051240">
    <property type="entry name" value="Mito_RNA-Proc/Resp"/>
</dbReference>
<dbReference type="InterPro" id="IPR002885">
    <property type="entry name" value="PPR_rpt"/>
</dbReference>
<dbReference type="EMBL" id="JABFAA010000011">
    <property type="protein sequence ID" value="MBA0696278.1"/>
    <property type="molecule type" value="Genomic_DNA"/>
</dbReference>
<comment type="similarity">
    <text evidence="1">Belongs to the PPR family. P subfamily.</text>
</comment>
<comment type="caution">
    <text evidence="4">The sequence shown here is derived from an EMBL/GenBank/DDBJ whole genome shotgun (WGS) entry which is preliminary data.</text>
</comment>
<dbReference type="Pfam" id="PF12854">
    <property type="entry name" value="PPR_1"/>
    <property type="match status" value="1"/>
</dbReference>
<sequence length="102" mass="11831">MACAKLGILKLERIFHEFSVNGLKPDVYTYVIMINGFCKEGLPDEAYQLFRSMGDNDCLPDRRCYNVLSRGFFETVTPQRQHNFLSIWSVRVSLQIYAPPSY</sequence>
<accession>A0A7J8Y9Q6</accession>
<keyword evidence="5" id="KW-1185">Reference proteome</keyword>
<reference evidence="4 5" key="1">
    <citation type="journal article" date="2019" name="Genome Biol. Evol.">
        <title>Insights into the evolution of the New World diploid cottons (Gossypium, subgenus Houzingenia) based on genome sequencing.</title>
        <authorList>
            <person name="Grover C.E."/>
            <person name="Arick M.A. 2nd"/>
            <person name="Thrash A."/>
            <person name="Conover J.L."/>
            <person name="Sanders W.S."/>
            <person name="Peterson D.G."/>
            <person name="Frelichowski J.E."/>
            <person name="Scheffler J.A."/>
            <person name="Scheffler B.E."/>
            <person name="Wendel J.F."/>
        </authorList>
    </citation>
    <scope>NUCLEOTIDE SEQUENCE [LARGE SCALE GENOMIC DNA]</scope>
    <source>
        <strain evidence="4">185</strain>
        <tissue evidence="4">Leaf</tissue>
    </source>
</reference>
<dbReference type="InterPro" id="IPR011990">
    <property type="entry name" value="TPR-like_helical_dom_sf"/>
</dbReference>
<evidence type="ECO:0000313" key="5">
    <source>
        <dbReference type="Proteomes" id="UP000593577"/>
    </source>
</evidence>
<dbReference type="NCBIfam" id="TIGR00756">
    <property type="entry name" value="PPR"/>
    <property type="match status" value="1"/>
</dbReference>
<organism evidence="4 5">
    <name type="scientific">Gossypium aridum</name>
    <name type="common">American cotton</name>
    <name type="synonym">Erioxylum aridum</name>
    <dbReference type="NCBI Taxonomy" id="34290"/>
    <lineage>
        <taxon>Eukaryota</taxon>
        <taxon>Viridiplantae</taxon>
        <taxon>Streptophyta</taxon>
        <taxon>Embryophyta</taxon>
        <taxon>Tracheophyta</taxon>
        <taxon>Spermatophyta</taxon>
        <taxon>Magnoliopsida</taxon>
        <taxon>eudicotyledons</taxon>
        <taxon>Gunneridae</taxon>
        <taxon>Pentapetalae</taxon>
        <taxon>rosids</taxon>
        <taxon>malvids</taxon>
        <taxon>Malvales</taxon>
        <taxon>Malvaceae</taxon>
        <taxon>Malvoideae</taxon>
        <taxon>Gossypium</taxon>
    </lineage>
</organism>
<dbReference type="GO" id="GO:0003729">
    <property type="term" value="F:mRNA binding"/>
    <property type="evidence" value="ECO:0007669"/>
    <property type="project" value="TreeGrafter"/>
</dbReference>
<evidence type="ECO:0008006" key="6">
    <source>
        <dbReference type="Google" id="ProtNLM"/>
    </source>
</evidence>
<dbReference type="PANTHER" id="PTHR47933">
    <property type="entry name" value="PENTATRICOPEPTIDE REPEAT-CONTAINING PROTEIN 1, MITOCHONDRIAL"/>
    <property type="match status" value="1"/>
</dbReference>
<gene>
    <name evidence="4" type="ORF">Goari_002846</name>
</gene>
<evidence type="ECO:0000256" key="3">
    <source>
        <dbReference type="PROSITE-ProRule" id="PRU00708"/>
    </source>
</evidence>
<dbReference type="PROSITE" id="PS51375">
    <property type="entry name" value="PPR"/>
    <property type="match status" value="1"/>
</dbReference>
<name>A0A7J8Y9Q6_GOSAI</name>
<dbReference type="PANTHER" id="PTHR47933:SF11">
    <property type="entry name" value="PENTATRICOPEPTIDE REPEAT-CONTAINING PROTEIN 2"/>
    <property type="match status" value="1"/>
</dbReference>
<keyword evidence="2" id="KW-0677">Repeat</keyword>
<evidence type="ECO:0000256" key="2">
    <source>
        <dbReference type="ARBA" id="ARBA00022737"/>
    </source>
</evidence>
<dbReference type="Proteomes" id="UP000593577">
    <property type="component" value="Unassembled WGS sequence"/>
</dbReference>